<feature type="compositionally biased region" description="Polar residues" evidence="1">
    <location>
        <begin position="18"/>
        <end position="28"/>
    </location>
</feature>
<dbReference type="AlphaFoldDB" id="A0ABD0KXF2"/>
<gene>
    <name evidence="2" type="ORF">BaRGS_00016971</name>
</gene>
<feature type="region of interest" description="Disordered" evidence="1">
    <location>
        <begin position="1"/>
        <end position="46"/>
    </location>
</feature>
<organism evidence="2 3">
    <name type="scientific">Batillaria attramentaria</name>
    <dbReference type="NCBI Taxonomy" id="370345"/>
    <lineage>
        <taxon>Eukaryota</taxon>
        <taxon>Metazoa</taxon>
        <taxon>Spiralia</taxon>
        <taxon>Lophotrochozoa</taxon>
        <taxon>Mollusca</taxon>
        <taxon>Gastropoda</taxon>
        <taxon>Caenogastropoda</taxon>
        <taxon>Sorbeoconcha</taxon>
        <taxon>Cerithioidea</taxon>
        <taxon>Batillariidae</taxon>
        <taxon>Batillaria</taxon>
    </lineage>
</organism>
<feature type="compositionally biased region" description="Polar residues" evidence="1">
    <location>
        <begin position="36"/>
        <end position="46"/>
    </location>
</feature>
<dbReference type="Proteomes" id="UP001519460">
    <property type="component" value="Unassembled WGS sequence"/>
</dbReference>
<dbReference type="EMBL" id="JACVVK020000111">
    <property type="protein sequence ID" value="KAK7491715.1"/>
    <property type="molecule type" value="Genomic_DNA"/>
</dbReference>
<evidence type="ECO:0000313" key="3">
    <source>
        <dbReference type="Proteomes" id="UP001519460"/>
    </source>
</evidence>
<accession>A0ABD0KXF2</accession>
<feature type="compositionally biased region" description="Gly residues" evidence="1">
    <location>
        <begin position="7"/>
        <end position="17"/>
    </location>
</feature>
<proteinExistence type="predicted"/>
<keyword evidence="3" id="KW-1185">Reference proteome</keyword>
<evidence type="ECO:0000313" key="2">
    <source>
        <dbReference type="EMBL" id="KAK7491715.1"/>
    </source>
</evidence>
<evidence type="ECO:0000256" key="1">
    <source>
        <dbReference type="SAM" id="MobiDB-lite"/>
    </source>
</evidence>
<feature type="non-terminal residue" evidence="2">
    <location>
        <position position="1"/>
    </location>
</feature>
<sequence>DWISRPGGRGVGMGCGGSKQTATDQQGSPKKGNAGKGQNSQAKGTASVSIATFHLLMQMSFQDEEPPKS</sequence>
<reference evidence="2 3" key="1">
    <citation type="journal article" date="2023" name="Sci. Data">
        <title>Genome assembly of the Korean intertidal mud-creeper Batillaria attramentaria.</title>
        <authorList>
            <person name="Patra A.K."/>
            <person name="Ho P.T."/>
            <person name="Jun S."/>
            <person name="Lee S.J."/>
            <person name="Kim Y."/>
            <person name="Won Y.J."/>
        </authorList>
    </citation>
    <scope>NUCLEOTIDE SEQUENCE [LARGE SCALE GENOMIC DNA]</scope>
    <source>
        <strain evidence="2">Wonlab-2016</strain>
    </source>
</reference>
<protein>
    <submittedName>
        <fullName evidence="2">Uncharacterized protein</fullName>
    </submittedName>
</protein>
<name>A0ABD0KXF2_9CAEN</name>
<comment type="caution">
    <text evidence="2">The sequence shown here is derived from an EMBL/GenBank/DDBJ whole genome shotgun (WGS) entry which is preliminary data.</text>
</comment>